<dbReference type="HOGENOM" id="CLU_026175_0_0_1"/>
<dbReference type="EMBL" id="KE504240">
    <property type="protein sequence ID" value="EPS94226.1"/>
    <property type="molecule type" value="Genomic_DNA"/>
</dbReference>
<keyword evidence="5" id="KW-1185">Reference proteome</keyword>
<evidence type="ECO:0000256" key="2">
    <source>
        <dbReference type="SAM" id="Phobius"/>
    </source>
</evidence>
<protein>
    <submittedName>
        <fullName evidence="4">Acyltransferase</fullName>
    </submittedName>
</protein>
<dbReference type="CDD" id="cd07992">
    <property type="entry name" value="LPLAT_AAK14816-like"/>
    <property type="match status" value="1"/>
</dbReference>
<evidence type="ECO:0000313" key="5">
    <source>
        <dbReference type="Proteomes" id="UP000015241"/>
    </source>
</evidence>
<keyword evidence="2" id="KW-0472">Membrane</keyword>
<dbReference type="STRING" id="743788.S8DL32"/>
<feature type="compositionally biased region" description="Basic residues" evidence="1">
    <location>
        <begin position="501"/>
        <end position="510"/>
    </location>
</feature>
<dbReference type="AlphaFoldDB" id="S8DL32"/>
<keyword evidence="4" id="KW-0012">Acyltransferase</keyword>
<dbReference type="InParanoid" id="S8DL32"/>
<dbReference type="SUPFAM" id="SSF69593">
    <property type="entry name" value="Glycerol-3-phosphate (1)-acyltransferase"/>
    <property type="match status" value="1"/>
</dbReference>
<keyword evidence="2" id="KW-0812">Transmembrane</keyword>
<dbReference type="PANTHER" id="PTHR31605">
    <property type="entry name" value="GLYCEROL-3-PHOSPHATE O-ACYLTRANSFERASE 1"/>
    <property type="match status" value="1"/>
</dbReference>
<dbReference type="Proteomes" id="UP000015241">
    <property type="component" value="Unassembled WGS sequence"/>
</dbReference>
<organism evidence="4 5">
    <name type="scientific">Fomitopsis schrenkii</name>
    <name type="common">Brown rot fungus</name>
    <dbReference type="NCBI Taxonomy" id="2126942"/>
    <lineage>
        <taxon>Eukaryota</taxon>
        <taxon>Fungi</taxon>
        <taxon>Dikarya</taxon>
        <taxon>Basidiomycota</taxon>
        <taxon>Agaricomycotina</taxon>
        <taxon>Agaricomycetes</taxon>
        <taxon>Polyporales</taxon>
        <taxon>Fomitopsis</taxon>
    </lineage>
</organism>
<dbReference type="InterPro" id="IPR002123">
    <property type="entry name" value="Plipid/glycerol_acylTrfase"/>
</dbReference>
<feature type="domain" description="Phospholipid/glycerol acyltransferase" evidence="3">
    <location>
        <begin position="40"/>
        <end position="172"/>
    </location>
</feature>
<dbReference type="OrthoDB" id="1044435at2759"/>
<evidence type="ECO:0000256" key="1">
    <source>
        <dbReference type="SAM" id="MobiDB-lite"/>
    </source>
</evidence>
<sequence length="640" mass="71291">MPDAYLLHRALRRVATWAVVAFFTEIHIIGSENVPRDGPIIVTATHHNMMIDPAVLSTMFPYQRILHFWAKASLFANPVASYILTSAGNIPVDRKAKDRRQLFGGTFKTLASAEAVAVFPEGTSYTEPRIVQVKDGASWAALEYAKWARENPDKVRPGAESARIVTAAIVYTNKTKYRSNAIVEYGPPINMDPYLEQFLSPDEGAPRAAVKRLTAALEQQLIEATINAPDWDTLYAARMARDLLWDDEKSISLDEFVPVSQTLVDLFCTPDLVPNLTAIKRHLLTYYSLLQSTHLTNSVLSSLPLPDTLDPYRPIPLPSRLFTLSLLVRDTLALLLGLPFFIGPLLIHVPAYVFARVGARLAKDEEETQAQNKVVFGLLLLLLLIYPATFFFCWAFLRYTPLGALASLALVVLVHSYHTKLINGTYFPVVKRLVAAWRILVGVWIPKKWDLSLSALSQYTVPALPAENEWIDRSKVKPRKTTDDSPSTSSNQPTSPPAPSSRKRRRPPSRRLIRHVLRARAEAAKALASLFDQLEKSHDGKRVSASAHLARAYGGSVEQDLANAEGADTLLEPVGWRYAREVVGFLRKRGARVAQLQERVEGDWAALSSEGDQDSDTVMMDAEKDDLVFVPPGQRSPVRE</sequence>
<dbReference type="GO" id="GO:0016287">
    <property type="term" value="F:glycerone-phosphate O-acyltransferase activity"/>
    <property type="evidence" value="ECO:0007669"/>
    <property type="project" value="TreeGrafter"/>
</dbReference>
<name>S8DL32_FOMSC</name>
<reference evidence="4 5" key="1">
    <citation type="journal article" date="2012" name="Science">
        <title>The Paleozoic origin of enzymatic lignin decomposition reconstructed from 31 fungal genomes.</title>
        <authorList>
            <person name="Floudas D."/>
            <person name="Binder M."/>
            <person name="Riley R."/>
            <person name="Barry K."/>
            <person name="Blanchette R.A."/>
            <person name="Henrissat B."/>
            <person name="Martinez A.T."/>
            <person name="Otillar R."/>
            <person name="Spatafora J.W."/>
            <person name="Yadav J.S."/>
            <person name="Aerts A."/>
            <person name="Benoit I."/>
            <person name="Boyd A."/>
            <person name="Carlson A."/>
            <person name="Copeland A."/>
            <person name="Coutinho P.M."/>
            <person name="de Vries R.P."/>
            <person name="Ferreira P."/>
            <person name="Findley K."/>
            <person name="Foster B."/>
            <person name="Gaskell J."/>
            <person name="Glotzer D."/>
            <person name="Gorecki P."/>
            <person name="Heitman J."/>
            <person name="Hesse C."/>
            <person name="Hori C."/>
            <person name="Igarashi K."/>
            <person name="Jurgens J.A."/>
            <person name="Kallen N."/>
            <person name="Kersten P."/>
            <person name="Kohler A."/>
            <person name="Kuees U."/>
            <person name="Kumar T.K.A."/>
            <person name="Kuo A."/>
            <person name="LaButti K."/>
            <person name="Larrondo L.F."/>
            <person name="Lindquist E."/>
            <person name="Ling A."/>
            <person name="Lombard V."/>
            <person name="Lucas S."/>
            <person name="Lundell T."/>
            <person name="Martin R."/>
            <person name="McLaughlin D.J."/>
            <person name="Morgenstern I."/>
            <person name="Morin E."/>
            <person name="Murat C."/>
            <person name="Nagy L.G."/>
            <person name="Nolan M."/>
            <person name="Ohm R.A."/>
            <person name="Patyshakuliyeva A."/>
            <person name="Rokas A."/>
            <person name="Ruiz-Duenas F.J."/>
            <person name="Sabat G."/>
            <person name="Salamov A."/>
            <person name="Samejima M."/>
            <person name="Schmutz J."/>
            <person name="Slot J.C."/>
            <person name="St John F."/>
            <person name="Stenlid J."/>
            <person name="Sun H."/>
            <person name="Sun S."/>
            <person name="Syed K."/>
            <person name="Tsang A."/>
            <person name="Wiebenga A."/>
            <person name="Young D."/>
            <person name="Pisabarro A."/>
            <person name="Eastwood D.C."/>
            <person name="Martin F."/>
            <person name="Cullen D."/>
            <person name="Grigoriev I.V."/>
            <person name="Hibbett D.S."/>
        </authorList>
    </citation>
    <scope>NUCLEOTIDE SEQUENCE</scope>
    <source>
        <strain evidence="5">FP-58527</strain>
    </source>
</reference>
<accession>S8DL32</accession>
<feature type="compositionally biased region" description="Basic and acidic residues" evidence="1">
    <location>
        <begin position="472"/>
        <end position="483"/>
    </location>
</feature>
<evidence type="ECO:0000259" key="3">
    <source>
        <dbReference type="SMART" id="SM00563"/>
    </source>
</evidence>
<dbReference type="eggNOG" id="ENOG502QY9M">
    <property type="taxonomic scope" value="Eukaryota"/>
</dbReference>
<feature type="compositionally biased region" description="Low complexity" evidence="1">
    <location>
        <begin position="484"/>
        <end position="493"/>
    </location>
</feature>
<keyword evidence="2" id="KW-1133">Transmembrane helix</keyword>
<proteinExistence type="predicted"/>
<feature type="transmembrane region" description="Helical" evidence="2">
    <location>
        <begin position="374"/>
        <end position="397"/>
    </location>
</feature>
<keyword evidence="4" id="KW-0808">Transferase</keyword>
<dbReference type="Pfam" id="PF01553">
    <property type="entry name" value="Acyltransferase"/>
    <property type="match status" value="1"/>
</dbReference>
<dbReference type="GO" id="GO:0008654">
    <property type="term" value="P:phospholipid biosynthetic process"/>
    <property type="evidence" value="ECO:0007669"/>
    <property type="project" value="TreeGrafter"/>
</dbReference>
<gene>
    <name evidence="4" type="ORF">FOMPIDRAFT_146865</name>
</gene>
<dbReference type="SMART" id="SM00563">
    <property type="entry name" value="PlsC"/>
    <property type="match status" value="1"/>
</dbReference>
<dbReference type="GO" id="GO:0004366">
    <property type="term" value="F:glycerol-3-phosphate O-acyltransferase activity"/>
    <property type="evidence" value="ECO:0007669"/>
    <property type="project" value="TreeGrafter"/>
</dbReference>
<dbReference type="InterPro" id="IPR052744">
    <property type="entry name" value="GPAT/DAPAT"/>
</dbReference>
<feature type="transmembrane region" description="Helical" evidence="2">
    <location>
        <begin position="332"/>
        <end position="354"/>
    </location>
</feature>
<evidence type="ECO:0000313" key="4">
    <source>
        <dbReference type="EMBL" id="EPS94226.1"/>
    </source>
</evidence>
<feature type="region of interest" description="Disordered" evidence="1">
    <location>
        <begin position="472"/>
        <end position="510"/>
    </location>
</feature>
<dbReference type="PANTHER" id="PTHR31605:SF0">
    <property type="entry name" value="GLYCEROL-3-PHOSPHATE O-ACYLTRANSFERASE 1"/>
    <property type="match status" value="1"/>
</dbReference>